<dbReference type="GO" id="GO:0003723">
    <property type="term" value="F:RNA binding"/>
    <property type="evidence" value="ECO:0007669"/>
    <property type="project" value="UniProtKB-UniRule"/>
</dbReference>
<dbReference type="RefSeq" id="WP_015752440.1">
    <property type="nucleotide sequence ID" value="NC_013223.1"/>
</dbReference>
<comment type="subcellular location">
    <subcellularLocation>
        <location evidence="3">Cytoplasm</location>
    </subcellularLocation>
    <text evidence="3">The tmRNA-SmpB complex associates with stalled 70S ribosomes.</text>
</comment>
<organism evidence="4 5">
    <name type="scientific">Desulfohalobium retbaense (strain ATCC 49708 / DSM 5692 / JCM 16813 / HR100)</name>
    <dbReference type="NCBI Taxonomy" id="485915"/>
    <lineage>
        <taxon>Bacteria</taxon>
        <taxon>Pseudomonadati</taxon>
        <taxon>Thermodesulfobacteriota</taxon>
        <taxon>Desulfovibrionia</taxon>
        <taxon>Desulfovibrionales</taxon>
        <taxon>Desulfohalobiaceae</taxon>
        <taxon>Desulfohalobium</taxon>
    </lineage>
</organism>
<accession>C8X4S5</accession>
<dbReference type="InterPro" id="IPR000037">
    <property type="entry name" value="SsrA-bd_prot"/>
</dbReference>
<comment type="similarity">
    <text evidence="3">Belongs to the SmpB family.</text>
</comment>
<dbReference type="GO" id="GO:0070929">
    <property type="term" value="P:trans-translation"/>
    <property type="evidence" value="ECO:0007669"/>
    <property type="project" value="UniProtKB-UniRule"/>
</dbReference>
<dbReference type="PROSITE" id="PS01317">
    <property type="entry name" value="SSRP"/>
    <property type="match status" value="1"/>
</dbReference>
<dbReference type="eggNOG" id="COG0691">
    <property type="taxonomic scope" value="Bacteria"/>
</dbReference>
<dbReference type="OrthoDB" id="9805462at2"/>
<reference evidence="4 5" key="2">
    <citation type="journal article" date="2010" name="Stand. Genomic Sci.">
        <title>Complete genome sequence of Desulfohalobium retbaense type strain (HR(100)).</title>
        <authorList>
            <person name="Spring S."/>
            <person name="Nolan M."/>
            <person name="Lapidus A."/>
            <person name="Glavina Del Rio T."/>
            <person name="Copeland A."/>
            <person name="Tice H."/>
            <person name="Cheng J.F."/>
            <person name="Lucas S."/>
            <person name="Land M."/>
            <person name="Chen F."/>
            <person name="Bruce D."/>
            <person name="Goodwin L."/>
            <person name="Pitluck S."/>
            <person name="Ivanova N."/>
            <person name="Mavromatis K."/>
            <person name="Mikhailova N."/>
            <person name="Pati A."/>
            <person name="Chen A."/>
            <person name="Palaniappan K."/>
            <person name="Hauser L."/>
            <person name="Chang Y.J."/>
            <person name="Jeffries C.D."/>
            <person name="Munk C."/>
            <person name="Kiss H."/>
            <person name="Chain P."/>
            <person name="Han C."/>
            <person name="Brettin T."/>
            <person name="Detter J.C."/>
            <person name="Schuler E."/>
            <person name="Goker M."/>
            <person name="Rohde M."/>
            <person name="Bristow J."/>
            <person name="Eisen J.A."/>
            <person name="Markowitz V."/>
            <person name="Hugenholtz P."/>
            <person name="Kyrpides N.C."/>
            <person name="Klenk H.P."/>
        </authorList>
    </citation>
    <scope>NUCLEOTIDE SEQUENCE [LARGE SCALE GENOMIC DNA]</scope>
    <source>
        <strain evidence="4 5">DSM 5692</strain>
    </source>
</reference>
<dbReference type="NCBIfam" id="NF003843">
    <property type="entry name" value="PRK05422.1"/>
    <property type="match status" value="1"/>
</dbReference>
<dbReference type="GO" id="GO:0005829">
    <property type="term" value="C:cytosol"/>
    <property type="evidence" value="ECO:0007669"/>
    <property type="project" value="TreeGrafter"/>
</dbReference>
<evidence type="ECO:0000256" key="1">
    <source>
        <dbReference type="ARBA" id="ARBA00022490"/>
    </source>
</evidence>
<evidence type="ECO:0000256" key="3">
    <source>
        <dbReference type="HAMAP-Rule" id="MF_00023"/>
    </source>
</evidence>
<dbReference type="KEGG" id="drt:Dret_2014"/>
<sequence length="151" mass="17237">MSGIKVVAQNRKARHYFEFIEFIEAGLVLTGSEVKSLRAGRISFKDGYVQFRGGEAFLVGVHIAHYENAGYAGHDPDQPRKLLLHRREIASLRGKVEQKGLTMVPTKVYLKNGRFKVELALARGKNVRDRRQELKQKAIQRDMDREMAKAK</sequence>
<dbReference type="Pfam" id="PF01668">
    <property type="entry name" value="SmpB"/>
    <property type="match status" value="1"/>
</dbReference>
<gene>
    <name evidence="3" type="primary">smpB</name>
    <name evidence="4" type="ordered locus">Dret_2014</name>
</gene>
<dbReference type="SUPFAM" id="SSF74982">
    <property type="entry name" value="Small protein B (SmpB)"/>
    <property type="match status" value="1"/>
</dbReference>
<proteinExistence type="inferred from homology"/>
<evidence type="ECO:0000313" key="4">
    <source>
        <dbReference type="EMBL" id="ACV69298.1"/>
    </source>
</evidence>
<comment type="function">
    <text evidence="3">Required for rescue of stalled ribosomes mediated by trans-translation. Binds to transfer-messenger RNA (tmRNA), required for stable association of tmRNA with ribosomes. tmRNA and SmpB together mimic tRNA shape, replacing the anticodon stem-loop with SmpB. tmRNA is encoded by the ssrA gene; the 2 termini fold to resemble tRNA(Ala) and it encodes a 'tag peptide', a short internal open reading frame. During trans-translation Ala-aminoacylated tmRNA acts like a tRNA, entering the A-site of stalled ribosomes, displacing the stalled mRNA. The ribosome then switches to translate the ORF on the tmRNA; the nascent peptide is terminated with the 'tag peptide' encoded by the tmRNA and targeted for degradation. The ribosome is freed to recommence translation, which seems to be the essential function of trans-translation.</text>
</comment>
<dbReference type="InterPro" id="IPR020081">
    <property type="entry name" value="SsrA-bd_prot_CS"/>
</dbReference>
<dbReference type="HOGENOM" id="CLU_108953_0_0_7"/>
<dbReference type="NCBIfam" id="TIGR00086">
    <property type="entry name" value="smpB"/>
    <property type="match status" value="1"/>
</dbReference>
<keyword evidence="5" id="KW-1185">Reference proteome</keyword>
<dbReference type="HAMAP" id="MF_00023">
    <property type="entry name" value="SmpB"/>
    <property type="match status" value="1"/>
</dbReference>
<dbReference type="PANTHER" id="PTHR30308">
    <property type="entry name" value="TMRNA-BINDING COMPONENT OF TRANS-TRANSLATION TAGGING COMPLEX"/>
    <property type="match status" value="1"/>
</dbReference>
<dbReference type="AlphaFoldDB" id="C8X4S5"/>
<dbReference type="Proteomes" id="UP000001052">
    <property type="component" value="Chromosome"/>
</dbReference>
<dbReference type="GO" id="GO:0070930">
    <property type="term" value="P:trans-translation-dependent protein tagging"/>
    <property type="evidence" value="ECO:0007669"/>
    <property type="project" value="TreeGrafter"/>
</dbReference>
<dbReference type="InterPro" id="IPR023620">
    <property type="entry name" value="SmpB"/>
</dbReference>
<dbReference type="CDD" id="cd09294">
    <property type="entry name" value="SmpB"/>
    <property type="match status" value="1"/>
</dbReference>
<keyword evidence="2 3" id="KW-0694">RNA-binding</keyword>
<evidence type="ECO:0000256" key="2">
    <source>
        <dbReference type="ARBA" id="ARBA00022884"/>
    </source>
</evidence>
<dbReference type="STRING" id="485915.Dret_2014"/>
<name>C8X4S5_DESRD</name>
<reference evidence="5" key="1">
    <citation type="submission" date="2009-09" db="EMBL/GenBank/DDBJ databases">
        <title>The complete chromosome of Desulfohalobium retbaense DSM 5692.</title>
        <authorList>
            <consortium name="US DOE Joint Genome Institute (JGI-PGF)"/>
            <person name="Lucas S."/>
            <person name="Copeland A."/>
            <person name="Lapidus A."/>
            <person name="Glavina del Rio T."/>
            <person name="Dalin E."/>
            <person name="Tice H."/>
            <person name="Bruce D."/>
            <person name="Goodwin L."/>
            <person name="Pitluck S."/>
            <person name="Kyrpides N."/>
            <person name="Mavromatis K."/>
            <person name="Ivanova N."/>
            <person name="Mikhailova N."/>
            <person name="Munk A.C."/>
            <person name="Brettin T."/>
            <person name="Detter J.C."/>
            <person name="Han C."/>
            <person name="Tapia R."/>
            <person name="Larimer F."/>
            <person name="Land M."/>
            <person name="Hauser L."/>
            <person name="Markowitz V."/>
            <person name="Cheng J.-F."/>
            <person name="Hugenholtz P."/>
            <person name="Woyke T."/>
            <person name="Wu D."/>
            <person name="Spring S."/>
            <person name="Klenk H.-P."/>
            <person name="Eisen J.A."/>
        </authorList>
    </citation>
    <scope>NUCLEOTIDE SEQUENCE [LARGE SCALE GENOMIC DNA]</scope>
    <source>
        <strain evidence="5">DSM 5692</strain>
    </source>
</reference>
<dbReference type="PANTHER" id="PTHR30308:SF2">
    <property type="entry name" value="SSRA-BINDING PROTEIN"/>
    <property type="match status" value="1"/>
</dbReference>
<protein>
    <recommendedName>
        <fullName evidence="3">SsrA-binding protein</fullName>
    </recommendedName>
    <alternativeName>
        <fullName evidence="3">Small protein B</fullName>
    </alternativeName>
</protein>
<keyword evidence="1 3" id="KW-0963">Cytoplasm</keyword>
<dbReference type="EMBL" id="CP001734">
    <property type="protein sequence ID" value="ACV69298.1"/>
    <property type="molecule type" value="Genomic_DNA"/>
</dbReference>
<dbReference type="Gene3D" id="2.40.280.10">
    <property type="match status" value="1"/>
</dbReference>
<evidence type="ECO:0000313" key="5">
    <source>
        <dbReference type="Proteomes" id="UP000001052"/>
    </source>
</evidence>